<dbReference type="Proteomes" id="UP000291116">
    <property type="component" value="Unassembled WGS sequence"/>
</dbReference>
<feature type="region of interest" description="Disordered" evidence="1">
    <location>
        <begin position="80"/>
        <end position="112"/>
    </location>
</feature>
<evidence type="ECO:0000313" key="3">
    <source>
        <dbReference type="EMBL" id="VEU42666.1"/>
    </source>
</evidence>
<gene>
    <name evidence="2" type="ORF">PSNMU_V1.4_AUG-EV-PASAV3_0040580</name>
    <name evidence="3" type="ORF">PSNMU_V1.4_AUG-EV-PASAV3_0096450</name>
</gene>
<evidence type="ECO:0000256" key="1">
    <source>
        <dbReference type="SAM" id="MobiDB-lite"/>
    </source>
</evidence>
<organism evidence="2 4">
    <name type="scientific">Pseudo-nitzschia multistriata</name>
    <dbReference type="NCBI Taxonomy" id="183589"/>
    <lineage>
        <taxon>Eukaryota</taxon>
        <taxon>Sar</taxon>
        <taxon>Stramenopiles</taxon>
        <taxon>Ochrophyta</taxon>
        <taxon>Bacillariophyta</taxon>
        <taxon>Bacillariophyceae</taxon>
        <taxon>Bacillariophycidae</taxon>
        <taxon>Bacillariales</taxon>
        <taxon>Bacillariaceae</taxon>
        <taxon>Pseudo-nitzschia</taxon>
    </lineage>
</organism>
<accession>A0A448Z5K1</accession>
<dbReference type="EMBL" id="CAACVS010000118">
    <property type="protein sequence ID" value="VEU37262.1"/>
    <property type="molecule type" value="Genomic_DNA"/>
</dbReference>
<dbReference type="OrthoDB" id="49854at2759"/>
<reference evidence="2 4" key="1">
    <citation type="submission" date="2019-01" db="EMBL/GenBank/DDBJ databases">
        <authorList>
            <person name="Ferrante I. M."/>
        </authorList>
    </citation>
    <scope>NUCLEOTIDE SEQUENCE [LARGE SCALE GENOMIC DNA]</scope>
    <source>
        <strain evidence="2 4">B856</strain>
    </source>
</reference>
<evidence type="ECO:0000313" key="4">
    <source>
        <dbReference type="Proteomes" id="UP000291116"/>
    </source>
</evidence>
<proteinExistence type="predicted"/>
<name>A0A448Z5K1_9STRA</name>
<keyword evidence="4" id="KW-1185">Reference proteome</keyword>
<protein>
    <submittedName>
        <fullName evidence="2">Uncharacterized protein</fullName>
    </submittedName>
</protein>
<dbReference type="EMBL" id="CAACVS010000462">
    <property type="protein sequence ID" value="VEU42666.1"/>
    <property type="molecule type" value="Genomic_DNA"/>
</dbReference>
<sequence length="112" mass="11746">MDRTEQSPPRAGNEEGQEGSLTDCLLSQYRLCAAGIGLGTAYSLKFKKGLVPMIAAGAVGTTADMVYGYLVECAHLTKSAENNDNPTTKIGTGTNFKDASPTKEINGNESGQ</sequence>
<dbReference type="AlphaFoldDB" id="A0A448Z5K1"/>
<evidence type="ECO:0000313" key="2">
    <source>
        <dbReference type="EMBL" id="VEU37262.1"/>
    </source>
</evidence>